<dbReference type="Pfam" id="PF01048">
    <property type="entry name" value="PNP_UDP_1"/>
    <property type="match status" value="1"/>
</dbReference>
<sequence>MTIALITGLEFEAKVARKETKGEAGGIVVGVAGLGAPFAEKAVAGAKAAGASGIVSFGVCGGLDPQLPAGSVILPQTVLAPAEIPVDLVWRNRLQKVLVKQYDITTRSILTVSETITSVEEKTELFAQTGACAVDMESAVLAVEAAKHDLPFIAVRVIHDPATQSLPAAFNGIIKPDGQMDVWKLLKGLAFNWPGAKVLQDLSANDKQARANLAGLTRLALPDFGFGI</sequence>
<name>A0A3B0RTF1_9ZZZZ</name>
<proteinExistence type="predicted"/>
<dbReference type="Gene3D" id="3.40.50.1580">
    <property type="entry name" value="Nucleoside phosphorylase domain"/>
    <property type="match status" value="1"/>
</dbReference>
<protein>
    <recommendedName>
        <fullName evidence="1">Nucleoside phosphorylase domain-containing protein</fullName>
    </recommendedName>
</protein>
<dbReference type="InterPro" id="IPR035994">
    <property type="entry name" value="Nucleoside_phosphorylase_sf"/>
</dbReference>
<dbReference type="GO" id="GO:0019284">
    <property type="term" value="P:L-methionine salvage from S-adenosylmethionine"/>
    <property type="evidence" value="ECO:0007669"/>
    <property type="project" value="TreeGrafter"/>
</dbReference>
<organism evidence="2">
    <name type="scientific">hydrothermal vent metagenome</name>
    <dbReference type="NCBI Taxonomy" id="652676"/>
    <lineage>
        <taxon>unclassified sequences</taxon>
        <taxon>metagenomes</taxon>
        <taxon>ecological metagenomes</taxon>
    </lineage>
</organism>
<dbReference type="InterPro" id="IPR000845">
    <property type="entry name" value="Nucleoside_phosphorylase_d"/>
</dbReference>
<dbReference type="SUPFAM" id="SSF53167">
    <property type="entry name" value="Purine and uridine phosphorylases"/>
    <property type="match status" value="1"/>
</dbReference>
<dbReference type="EMBL" id="UOEC01000092">
    <property type="protein sequence ID" value="VAV91658.1"/>
    <property type="molecule type" value="Genomic_DNA"/>
</dbReference>
<dbReference type="GO" id="GO:0008782">
    <property type="term" value="F:adenosylhomocysteine nucleosidase activity"/>
    <property type="evidence" value="ECO:0007669"/>
    <property type="project" value="TreeGrafter"/>
</dbReference>
<evidence type="ECO:0000313" key="2">
    <source>
        <dbReference type="EMBL" id="VAV91658.1"/>
    </source>
</evidence>
<dbReference type="GO" id="GO:0005829">
    <property type="term" value="C:cytosol"/>
    <property type="evidence" value="ECO:0007669"/>
    <property type="project" value="TreeGrafter"/>
</dbReference>
<reference evidence="2" key="1">
    <citation type="submission" date="2018-06" db="EMBL/GenBank/DDBJ databases">
        <authorList>
            <person name="Zhirakovskaya E."/>
        </authorList>
    </citation>
    <scope>NUCLEOTIDE SEQUENCE</scope>
</reference>
<gene>
    <name evidence="2" type="ORF">MNBD_ALPHA08-1196</name>
</gene>
<evidence type="ECO:0000259" key="1">
    <source>
        <dbReference type="Pfam" id="PF01048"/>
    </source>
</evidence>
<dbReference type="PANTHER" id="PTHR46832:SF1">
    <property type="entry name" value="5'-METHYLTHIOADENOSINE_S-ADENOSYLHOMOCYSTEINE NUCLEOSIDASE"/>
    <property type="match status" value="1"/>
</dbReference>
<dbReference type="AlphaFoldDB" id="A0A3B0RTF1"/>
<dbReference type="GO" id="GO:0008930">
    <property type="term" value="F:methylthioadenosine nucleosidase activity"/>
    <property type="evidence" value="ECO:0007669"/>
    <property type="project" value="TreeGrafter"/>
</dbReference>
<dbReference type="CDD" id="cd17768">
    <property type="entry name" value="adenosylhopane_nucleosidase_HpnG-like"/>
    <property type="match status" value="1"/>
</dbReference>
<accession>A0A3B0RTF1</accession>
<dbReference type="PANTHER" id="PTHR46832">
    <property type="entry name" value="5'-METHYLTHIOADENOSINE/S-ADENOSYLHOMOCYSTEINE NUCLEOSIDASE"/>
    <property type="match status" value="1"/>
</dbReference>
<dbReference type="GO" id="GO:0009116">
    <property type="term" value="P:nucleoside metabolic process"/>
    <property type="evidence" value="ECO:0007669"/>
    <property type="project" value="InterPro"/>
</dbReference>
<feature type="domain" description="Nucleoside phosphorylase" evidence="1">
    <location>
        <begin position="20"/>
        <end position="164"/>
    </location>
</feature>